<proteinExistence type="predicted"/>
<protein>
    <submittedName>
        <fullName evidence="5">Glycine zipper 2TM domain-containing protein</fullName>
    </submittedName>
</protein>
<keyword evidence="6" id="KW-1185">Reference proteome</keyword>
<comment type="subcellular location">
    <subcellularLocation>
        <location evidence="1">Membrane</location>
    </subcellularLocation>
</comment>
<feature type="domain" description="Glycine zipper 2TM" evidence="4">
    <location>
        <begin position="66"/>
        <end position="107"/>
    </location>
</feature>
<dbReference type="Pfam" id="PF05433">
    <property type="entry name" value="Rick_17kDa_Anti"/>
    <property type="match status" value="1"/>
</dbReference>
<name>A0A7G8Q227_9GAMM</name>
<feature type="chain" id="PRO_5028809255" evidence="3">
    <location>
        <begin position="25"/>
        <end position="157"/>
    </location>
</feature>
<feature type="signal peptide" evidence="3">
    <location>
        <begin position="1"/>
        <end position="24"/>
    </location>
</feature>
<dbReference type="PANTHER" id="PTHR35603:SF2">
    <property type="entry name" value="OUTER MEMBRANE LIPOPROTEIN"/>
    <property type="match status" value="1"/>
</dbReference>
<evidence type="ECO:0000313" key="6">
    <source>
        <dbReference type="Proteomes" id="UP000515873"/>
    </source>
</evidence>
<evidence type="ECO:0000256" key="3">
    <source>
        <dbReference type="SAM" id="SignalP"/>
    </source>
</evidence>
<reference evidence="5 6" key="1">
    <citation type="submission" date="2020-08" db="EMBL/GenBank/DDBJ databases">
        <title>Dyella sp. G9 isolated from forest soil.</title>
        <authorList>
            <person name="Fu J."/>
            <person name="Qiu L."/>
        </authorList>
    </citation>
    <scope>NUCLEOTIDE SEQUENCE [LARGE SCALE GENOMIC DNA]</scope>
    <source>
        <strain evidence="5 6">G9</strain>
    </source>
</reference>
<dbReference type="KEGG" id="dtl:H8F01_17390"/>
<evidence type="ECO:0000256" key="1">
    <source>
        <dbReference type="ARBA" id="ARBA00004370"/>
    </source>
</evidence>
<accession>A0A7G8Q227</accession>
<keyword evidence="2" id="KW-0472">Membrane</keyword>
<organism evidence="5 6">
    <name type="scientific">Dyella telluris</name>
    <dbReference type="NCBI Taxonomy" id="2763498"/>
    <lineage>
        <taxon>Bacteria</taxon>
        <taxon>Pseudomonadati</taxon>
        <taxon>Pseudomonadota</taxon>
        <taxon>Gammaproteobacteria</taxon>
        <taxon>Lysobacterales</taxon>
        <taxon>Rhodanobacteraceae</taxon>
        <taxon>Dyella</taxon>
    </lineage>
</organism>
<keyword evidence="3" id="KW-0732">Signal</keyword>
<dbReference type="EMBL" id="CP060412">
    <property type="protein sequence ID" value="QNK00835.1"/>
    <property type="molecule type" value="Genomic_DNA"/>
</dbReference>
<gene>
    <name evidence="5" type="ORF">H8F01_17390</name>
</gene>
<evidence type="ECO:0000259" key="4">
    <source>
        <dbReference type="Pfam" id="PF05433"/>
    </source>
</evidence>
<dbReference type="InterPro" id="IPR051407">
    <property type="entry name" value="Bact_OM_lipoprot/Surf_antigen"/>
</dbReference>
<sequence>MFTPRIAVLSLAALLAISPFAASAQQSAPRNGVLVRNDGIYLRCDQCGTVESIDQNITQGNDHSMAGTIIGGIAGGVLGNQVGKGKGNTLATVAGAVGGGYAGNRIGANSGRPNASYTLRIRMGNGAFSNITVADASAIRQGDLVQIDPQGNITRIQ</sequence>
<dbReference type="PANTHER" id="PTHR35603">
    <property type="match status" value="1"/>
</dbReference>
<evidence type="ECO:0000313" key="5">
    <source>
        <dbReference type="EMBL" id="QNK00835.1"/>
    </source>
</evidence>
<dbReference type="RefSeq" id="WP_187056306.1">
    <property type="nucleotide sequence ID" value="NZ_CP060412.1"/>
</dbReference>
<dbReference type="InterPro" id="IPR008816">
    <property type="entry name" value="Gly_zipper_2TM_dom"/>
</dbReference>
<dbReference type="AlphaFoldDB" id="A0A7G8Q227"/>
<evidence type="ECO:0000256" key="2">
    <source>
        <dbReference type="ARBA" id="ARBA00023136"/>
    </source>
</evidence>
<dbReference type="GO" id="GO:0019867">
    <property type="term" value="C:outer membrane"/>
    <property type="evidence" value="ECO:0007669"/>
    <property type="project" value="InterPro"/>
</dbReference>
<dbReference type="Proteomes" id="UP000515873">
    <property type="component" value="Chromosome"/>
</dbReference>